<evidence type="ECO:0000313" key="4">
    <source>
        <dbReference type="Proteomes" id="UP000051950"/>
    </source>
</evidence>
<name>A0A0T5VK32_9SPHI</name>
<feature type="transmembrane region" description="Helical" evidence="2">
    <location>
        <begin position="12"/>
        <end position="35"/>
    </location>
</feature>
<evidence type="ECO:0000313" key="3">
    <source>
        <dbReference type="EMBL" id="KRT14214.1"/>
    </source>
</evidence>
<keyword evidence="4" id="KW-1185">Reference proteome</keyword>
<keyword evidence="2" id="KW-0812">Transmembrane</keyword>
<keyword evidence="2" id="KW-1133">Transmembrane helix</keyword>
<dbReference type="AlphaFoldDB" id="A0A0T5VK32"/>
<protein>
    <submittedName>
        <fullName evidence="3">Uncharacterized protein</fullName>
    </submittedName>
</protein>
<feature type="region of interest" description="Disordered" evidence="1">
    <location>
        <begin position="44"/>
        <end position="66"/>
    </location>
</feature>
<accession>A0A0T5VK32</accession>
<proteinExistence type="predicted"/>
<feature type="compositionally biased region" description="Polar residues" evidence="1">
    <location>
        <begin position="53"/>
        <end position="66"/>
    </location>
</feature>
<dbReference type="OrthoDB" id="799513at2"/>
<gene>
    <name evidence="3" type="ORF">ASU31_20630</name>
</gene>
<comment type="caution">
    <text evidence="3">The sequence shown here is derived from an EMBL/GenBank/DDBJ whole genome shotgun (WGS) entry which is preliminary data.</text>
</comment>
<evidence type="ECO:0000256" key="1">
    <source>
        <dbReference type="SAM" id="MobiDB-lite"/>
    </source>
</evidence>
<sequence>MKIEEKTRQKIIRNAVLSLFIYVLPIVLMFVTFYITGDRPWLKQQHKPEKTKSVNPKNSSSNGTSD</sequence>
<dbReference type="STRING" id="687842.ASU31_20630"/>
<evidence type="ECO:0000256" key="2">
    <source>
        <dbReference type="SAM" id="Phobius"/>
    </source>
</evidence>
<reference evidence="3 4" key="1">
    <citation type="submission" date="2015-11" db="EMBL/GenBank/DDBJ databases">
        <title>Sequence of Pedobacter ginsenosidimutans.</title>
        <authorList>
            <person name="Carson E."/>
            <person name="Keyser V."/>
            <person name="Newman J."/>
            <person name="Miller J."/>
        </authorList>
    </citation>
    <scope>NUCLEOTIDE SEQUENCE [LARGE SCALE GENOMIC DNA]</scope>
    <source>
        <strain evidence="3 4">KACC 14530</strain>
    </source>
</reference>
<keyword evidence="2" id="KW-0472">Membrane</keyword>
<dbReference type="RefSeq" id="WP_057934155.1">
    <property type="nucleotide sequence ID" value="NZ_LMZQ01000022.1"/>
</dbReference>
<dbReference type="Proteomes" id="UP000051950">
    <property type="component" value="Unassembled WGS sequence"/>
</dbReference>
<dbReference type="EMBL" id="LMZQ01000022">
    <property type="protein sequence ID" value="KRT14214.1"/>
    <property type="molecule type" value="Genomic_DNA"/>
</dbReference>
<organism evidence="3 4">
    <name type="scientific">Pedobacter ginsenosidimutans</name>
    <dbReference type="NCBI Taxonomy" id="687842"/>
    <lineage>
        <taxon>Bacteria</taxon>
        <taxon>Pseudomonadati</taxon>
        <taxon>Bacteroidota</taxon>
        <taxon>Sphingobacteriia</taxon>
        <taxon>Sphingobacteriales</taxon>
        <taxon>Sphingobacteriaceae</taxon>
        <taxon>Pedobacter</taxon>
    </lineage>
</organism>